<protein>
    <submittedName>
        <fullName evidence="8">DoxX family protein</fullName>
    </submittedName>
</protein>
<dbReference type="Proteomes" id="UP000727907">
    <property type="component" value="Unassembled WGS sequence"/>
</dbReference>
<evidence type="ECO:0000256" key="4">
    <source>
        <dbReference type="ARBA" id="ARBA00022692"/>
    </source>
</evidence>
<organism evidence="8 9">
    <name type="scientific">Reyranella humidisoli</name>
    <dbReference type="NCBI Taxonomy" id="2849149"/>
    <lineage>
        <taxon>Bacteria</taxon>
        <taxon>Pseudomonadati</taxon>
        <taxon>Pseudomonadota</taxon>
        <taxon>Alphaproteobacteria</taxon>
        <taxon>Hyphomicrobiales</taxon>
        <taxon>Reyranellaceae</taxon>
        <taxon>Reyranella</taxon>
    </lineage>
</organism>
<name>A0ABS6IH03_9HYPH</name>
<keyword evidence="9" id="KW-1185">Reference proteome</keyword>
<evidence type="ECO:0000256" key="7">
    <source>
        <dbReference type="SAM" id="Phobius"/>
    </source>
</evidence>
<gene>
    <name evidence="8" type="ORF">KQ910_08890</name>
</gene>
<comment type="similarity">
    <text evidence="2">Belongs to the DoxX family.</text>
</comment>
<evidence type="ECO:0000256" key="5">
    <source>
        <dbReference type="ARBA" id="ARBA00022989"/>
    </source>
</evidence>
<dbReference type="RefSeq" id="WP_216958446.1">
    <property type="nucleotide sequence ID" value="NZ_JAHOPB010000001.1"/>
</dbReference>
<evidence type="ECO:0000256" key="2">
    <source>
        <dbReference type="ARBA" id="ARBA00006679"/>
    </source>
</evidence>
<dbReference type="PANTHER" id="PTHR33452">
    <property type="entry name" value="OXIDOREDUCTASE CATD-RELATED"/>
    <property type="match status" value="1"/>
</dbReference>
<feature type="transmembrane region" description="Helical" evidence="7">
    <location>
        <begin position="115"/>
        <end position="133"/>
    </location>
</feature>
<keyword evidence="5 7" id="KW-1133">Transmembrane helix</keyword>
<keyword evidence="3" id="KW-1003">Cell membrane</keyword>
<keyword evidence="4 7" id="KW-0812">Transmembrane</keyword>
<dbReference type="InterPro" id="IPR051907">
    <property type="entry name" value="DoxX-like_oxidoreductase"/>
</dbReference>
<dbReference type="EMBL" id="JAHOPB010000001">
    <property type="protein sequence ID" value="MBU8873878.1"/>
    <property type="molecule type" value="Genomic_DNA"/>
</dbReference>
<evidence type="ECO:0000256" key="1">
    <source>
        <dbReference type="ARBA" id="ARBA00004651"/>
    </source>
</evidence>
<sequence length="149" mass="16314">MTALLLRLDALLAQIPHELLALLARLSIGTIFLRSGLLKLEGWASGTTLALFREEYRLPLLPPELASWMATAAELSLPILLFLGLFTRPAALALLGMTLVIEIFVYPNAFDTHGVWAVALLYLAKFGPGSLALDRLLFRPSRPTAYGRA</sequence>
<comment type="subcellular location">
    <subcellularLocation>
        <location evidence="1">Cell membrane</location>
        <topology evidence="1">Multi-pass membrane protein</topology>
    </subcellularLocation>
</comment>
<evidence type="ECO:0000313" key="8">
    <source>
        <dbReference type="EMBL" id="MBU8873878.1"/>
    </source>
</evidence>
<dbReference type="InterPro" id="IPR032808">
    <property type="entry name" value="DoxX"/>
</dbReference>
<evidence type="ECO:0000313" key="9">
    <source>
        <dbReference type="Proteomes" id="UP000727907"/>
    </source>
</evidence>
<reference evidence="8 9" key="1">
    <citation type="submission" date="2021-06" db="EMBL/GenBank/DDBJ databases">
        <authorList>
            <person name="Lee D.H."/>
        </authorList>
    </citation>
    <scope>NUCLEOTIDE SEQUENCE [LARGE SCALE GENOMIC DNA]</scope>
    <source>
        <strain evidence="8 9">MMS21-HV4-11</strain>
    </source>
</reference>
<dbReference type="PANTHER" id="PTHR33452:SF1">
    <property type="entry name" value="INNER MEMBRANE PROTEIN YPHA-RELATED"/>
    <property type="match status" value="1"/>
</dbReference>
<comment type="caution">
    <text evidence="8">The sequence shown here is derived from an EMBL/GenBank/DDBJ whole genome shotgun (WGS) entry which is preliminary data.</text>
</comment>
<evidence type="ECO:0000256" key="3">
    <source>
        <dbReference type="ARBA" id="ARBA00022475"/>
    </source>
</evidence>
<evidence type="ECO:0000256" key="6">
    <source>
        <dbReference type="ARBA" id="ARBA00023136"/>
    </source>
</evidence>
<keyword evidence="6 7" id="KW-0472">Membrane</keyword>
<dbReference type="Pfam" id="PF07681">
    <property type="entry name" value="DoxX"/>
    <property type="match status" value="1"/>
</dbReference>
<proteinExistence type="inferred from homology"/>
<feature type="transmembrane region" description="Helical" evidence="7">
    <location>
        <begin position="90"/>
        <end position="109"/>
    </location>
</feature>
<accession>A0ABS6IH03</accession>